<reference evidence="2 3" key="1">
    <citation type="submission" date="2023-07" db="EMBL/GenBank/DDBJ databases">
        <title>Genomic Encyclopedia of Type Strains, Phase IV (KMG-IV): sequencing the most valuable type-strain genomes for metagenomic binning, comparative biology and taxonomic classification.</title>
        <authorList>
            <person name="Goeker M."/>
        </authorList>
    </citation>
    <scope>NUCLEOTIDE SEQUENCE [LARGE SCALE GENOMIC DNA]</scope>
    <source>
        <strain evidence="2 3">DSM 19013</strain>
    </source>
</reference>
<gene>
    <name evidence="2" type="ORF">QO012_004556</name>
</gene>
<evidence type="ECO:0000313" key="3">
    <source>
        <dbReference type="Proteomes" id="UP001231124"/>
    </source>
</evidence>
<dbReference type="EMBL" id="JAUSVP010000025">
    <property type="protein sequence ID" value="MDQ0450031.1"/>
    <property type="molecule type" value="Genomic_DNA"/>
</dbReference>
<dbReference type="Pfam" id="PF04326">
    <property type="entry name" value="SLFN_AlbA_2"/>
    <property type="match status" value="1"/>
</dbReference>
<comment type="caution">
    <text evidence="2">The sequence shown here is derived from an EMBL/GenBank/DDBJ whole genome shotgun (WGS) entry which is preliminary data.</text>
</comment>
<name>A0ABU0I5Y8_9HYPH</name>
<dbReference type="RefSeq" id="WP_307354483.1">
    <property type="nucleotide sequence ID" value="NZ_JAUSVP010000025.1"/>
</dbReference>
<evidence type="ECO:0000313" key="2">
    <source>
        <dbReference type="EMBL" id="MDQ0450031.1"/>
    </source>
</evidence>
<accession>A0ABU0I5Y8</accession>
<sequence>MTLRRILETPLAELTFADIEELIREEAQEGPRFELKRGLPANDQQGDRWMTGGRKFGNPARDGLAKEVVALANAYGGAVVVGIDETDDHPKRARGPDPFLIPRVVECGERMQEALDAVIDPPLPVLEVRGIESPGSNEGVLVIRTAASTQGPHGHGEPPLAYMRRGSRSGPMTMRDLHSAFFETRTRGERITALLDERQRAFADLVAQGTRGIFVGDERPFINREAVWFRCTLVAAENLHLRADDLSRQAEFIRPRPHTTAGFGEGGFIRGWRPRLGGVESFDCNGRQFGRWFIGDRGIVDAYGLVALEEFRGIPYAFPPQIFPPVALQVIALGERLRRIAKRPEVELVIECEFRVPHTANAIPIGSTFPEEVRVTDGTTRIGPYSLGNIEDWRATFIELERGIWHGLGLSIQNRVTFDMERWLSEIARG</sequence>
<proteinExistence type="predicted"/>
<dbReference type="Proteomes" id="UP001231124">
    <property type="component" value="Unassembled WGS sequence"/>
</dbReference>
<organism evidence="2 3">
    <name type="scientific">Methylobacterium aerolatum</name>
    <dbReference type="NCBI Taxonomy" id="418708"/>
    <lineage>
        <taxon>Bacteria</taxon>
        <taxon>Pseudomonadati</taxon>
        <taxon>Pseudomonadota</taxon>
        <taxon>Alphaproteobacteria</taxon>
        <taxon>Hyphomicrobiales</taxon>
        <taxon>Methylobacteriaceae</taxon>
        <taxon>Methylobacterium</taxon>
    </lineage>
</organism>
<keyword evidence="3" id="KW-1185">Reference proteome</keyword>
<protein>
    <recommendedName>
        <fullName evidence="1">Schlafen AlbA-2 domain-containing protein</fullName>
    </recommendedName>
</protein>
<dbReference type="InterPro" id="IPR038461">
    <property type="entry name" value="Schlafen_AlbA_2_dom_sf"/>
</dbReference>
<evidence type="ECO:0000259" key="1">
    <source>
        <dbReference type="Pfam" id="PF04326"/>
    </source>
</evidence>
<dbReference type="Gene3D" id="3.30.950.30">
    <property type="entry name" value="Schlafen, AAA domain"/>
    <property type="match status" value="1"/>
</dbReference>
<dbReference type="InterPro" id="IPR007421">
    <property type="entry name" value="Schlafen_AlbA_2_dom"/>
</dbReference>
<feature type="domain" description="Schlafen AlbA-2" evidence="1">
    <location>
        <begin position="32"/>
        <end position="172"/>
    </location>
</feature>